<protein>
    <submittedName>
        <fullName evidence="1">DUF6509 family protein</fullName>
    </submittedName>
</protein>
<organism evidence="1 2">
    <name type="scientific">Niallia hominis</name>
    <dbReference type="NCBI Taxonomy" id="3133173"/>
    <lineage>
        <taxon>Bacteria</taxon>
        <taxon>Bacillati</taxon>
        <taxon>Bacillota</taxon>
        <taxon>Bacilli</taxon>
        <taxon>Bacillales</taxon>
        <taxon>Bacillaceae</taxon>
        <taxon>Niallia</taxon>
    </lineage>
</organism>
<dbReference type="Pfam" id="PF20119">
    <property type="entry name" value="DUF6509"/>
    <property type="match status" value="1"/>
</dbReference>
<evidence type="ECO:0000313" key="1">
    <source>
        <dbReference type="EMBL" id="MEQ2467530.1"/>
    </source>
</evidence>
<evidence type="ECO:0000313" key="2">
    <source>
        <dbReference type="Proteomes" id="UP001465426"/>
    </source>
</evidence>
<dbReference type="InterPro" id="IPR045424">
    <property type="entry name" value="DUF6509"/>
</dbReference>
<dbReference type="RefSeq" id="WP_031535928.1">
    <property type="nucleotide sequence ID" value="NZ_JBBMFN010000054.1"/>
</dbReference>
<dbReference type="Proteomes" id="UP001465426">
    <property type="component" value="Unassembled WGS sequence"/>
</dbReference>
<reference evidence="1 2" key="1">
    <citation type="submission" date="2024-03" db="EMBL/GenBank/DDBJ databases">
        <title>Human intestinal bacterial collection.</title>
        <authorList>
            <person name="Pauvert C."/>
            <person name="Hitch T.C.A."/>
            <person name="Clavel T."/>
        </authorList>
    </citation>
    <scope>NUCLEOTIDE SEQUENCE [LARGE SCALE GENOMIC DNA]</scope>
    <source>
        <strain evidence="1 2">CLA-SR-H024</strain>
    </source>
</reference>
<dbReference type="EMBL" id="JBBMFN010000054">
    <property type="protein sequence ID" value="MEQ2467530.1"/>
    <property type="molecule type" value="Genomic_DNA"/>
</dbReference>
<proteinExistence type="predicted"/>
<comment type="caution">
    <text evidence="1">The sequence shown here is derived from an EMBL/GenBank/DDBJ whole genome shotgun (WGS) entry which is preliminary data.</text>
</comment>
<accession>A0ABV1F2D6</accession>
<name>A0ABV1F2D6_9BACI</name>
<gene>
    <name evidence="1" type="ORF">WMO63_17890</name>
</gene>
<sequence length="97" mass="11682">MNIKEYTIEEIKDPTGILIGKRYEFFLTVEFDEDDELAEEDHLQIKVLFSVDEGVSRILNYHFYNSLENKYLDYGLEDDELEEIKTFCNMHYLEEEI</sequence>
<keyword evidence="2" id="KW-1185">Reference proteome</keyword>